<sequence length="369" mass="43847">MDSYRQMNLGQNKLFPDTNTINSRYISPYGTRKFESTIPVQGQVQGLSTIRSDNFQFEQNRFTNNMKEEQNYIPQNSQFGNFKQSQIVLGDQKPSIPPYQQGINQNINSKIYLSHNLQNMNNDFIRQNKEYQQTIYKNLANHLSVTEENDIPQFVFFLLREEDDNIKNYRERVERDKEKVVNQLDHMRRQITNLIDDLQTHLHHQIDQHFLLFIEKYKIFKQEMISYKSISHDLIEAQLKYQQTPHQMIKQLTQPKQYLGKNNTQIIRELDEIQQRNEFAKVQQYIQQCQSSYTRGLTEVSTHLMSLLSSPQPFYNTQAGEESFELIKNTFAKHISSQFSDPKPFIKPLDDFSSNQSQIEQKLIYSKYI</sequence>
<keyword evidence="1" id="KW-0175">Coiled coil</keyword>
<reference evidence="3" key="1">
    <citation type="journal article" date="2006" name="PLoS Biol.">
        <title>Macronuclear genome sequence of the ciliate Tetrahymena thermophila, a model eukaryote.</title>
        <authorList>
            <person name="Eisen J.A."/>
            <person name="Coyne R.S."/>
            <person name="Wu M."/>
            <person name="Wu D."/>
            <person name="Thiagarajan M."/>
            <person name="Wortman J.R."/>
            <person name="Badger J.H."/>
            <person name="Ren Q."/>
            <person name="Amedeo P."/>
            <person name="Jones K.M."/>
            <person name="Tallon L.J."/>
            <person name="Delcher A.L."/>
            <person name="Salzberg S.L."/>
            <person name="Silva J.C."/>
            <person name="Haas B.J."/>
            <person name="Majoros W.H."/>
            <person name="Farzad M."/>
            <person name="Carlton J.M."/>
            <person name="Smith R.K. Jr."/>
            <person name="Garg J."/>
            <person name="Pearlman R.E."/>
            <person name="Karrer K.M."/>
            <person name="Sun L."/>
            <person name="Manning G."/>
            <person name="Elde N.C."/>
            <person name="Turkewitz A.P."/>
            <person name="Asai D.J."/>
            <person name="Wilkes D.E."/>
            <person name="Wang Y."/>
            <person name="Cai H."/>
            <person name="Collins K."/>
            <person name="Stewart B.A."/>
            <person name="Lee S.R."/>
            <person name="Wilamowska K."/>
            <person name="Weinberg Z."/>
            <person name="Ruzzo W.L."/>
            <person name="Wloga D."/>
            <person name="Gaertig J."/>
            <person name="Frankel J."/>
            <person name="Tsao C.-C."/>
            <person name="Gorovsky M.A."/>
            <person name="Keeling P.J."/>
            <person name="Waller R.F."/>
            <person name="Patron N.J."/>
            <person name="Cherry J.M."/>
            <person name="Stover N.A."/>
            <person name="Krieger C.J."/>
            <person name="del Toro C."/>
            <person name="Ryder H.F."/>
            <person name="Williamson S.C."/>
            <person name="Barbeau R.A."/>
            <person name="Hamilton E.P."/>
            <person name="Orias E."/>
        </authorList>
    </citation>
    <scope>NUCLEOTIDE SEQUENCE [LARGE SCALE GENOMIC DNA]</scope>
    <source>
        <strain evidence="3">SB210</strain>
    </source>
</reference>
<evidence type="ECO:0000256" key="1">
    <source>
        <dbReference type="SAM" id="Coils"/>
    </source>
</evidence>
<evidence type="ECO:0000313" key="3">
    <source>
        <dbReference type="Proteomes" id="UP000009168"/>
    </source>
</evidence>
<accession>Q22D99</accession>
<dbReference type="InParanoid" id="Q22D99"/>
<keyword evidence="3" id="KW-1185">Reference proteome</keyword>
<dbReference type="GeneID" id="7825015"/>
<gene>
    <name evidence="2" type="ORF">TTHERM_00993040</name>
</gene>
<evidence type="ECO:0000313" key="2">
    <source>
        <dbReference type="EMBL" id="EAR83303.3"/>
    </source>
</evidence>
<dbReference type="Proteomes" id="UP000009168">
    <property type="component" value="Unassembled WGS sequence"/>
</dbReference>
<organism evidence="2 3">
    <name type="scientific">Tetrahymena thermophila (strain SB210)</name>
    <dbReference type="NCBI Taxonomy" id="312017"/>
    <lineage>
        <taxon>Eukaryota</taxon>
        <taxon>Sar</taxon>
        <taxon>Alveolata</taxon>
        <taxon>Ciliophora</taxon>
        <taxon>Intramacronucleata</taxon>
        <taxon>Oligohymenophorea</taxon>
        <taxon>Hymenostomatida</taxon>
        <taxon>Tetrahymenina</taxon>
        <taxon>Tetrahymenidae</taxon>
        <taxon>Tetrahymena</taxon>
    </lineage>
</organism>
<name>Q22D99_TETTS</name>
<dbReference type="KEGG" id="tet:TTHERM_00993040"/>
<protein>
    <submittedName>
        <fullName evidence="2">Uncharacterized protein</fullName>
    </submittedName>
</protein>
<dbReference type="OrthoDB" id="189968at2759"/>
<feature type="coiled-coil region" evidence="1">
    <location>
        <begin position="159"/>
        <end position="197"/>
    </location>
</feature>
<dbReference type="EMBL" id="GG662439">
    <property type="protein sequence ID" value="EAR83303.3"/>
    <property type="molecule type" value="Genomic_DNA"/>
</dbReference>
<dbReference type="HOGENOM" id="CLU_751206_0_0_1"/>
<dbReference type="RefSeq" id="XP_001030966.3">
    <property type="nucleotide sequence ID" value="XM_001030966.4"/>
</dbReference>
<proteinExistence type="predicted"/>
<dbReference type="AlphaFoldDB" id="Q22D99"/>